<proteinExistence type="predicted"/>
<evidence type="ECO:0000313" key="1">
    <source>
        <dbReference type="EMBL" id="KAF0762051.1"/>
    </source>
</evidence>
<evidence type="ECO:0000313" key="2">
    <source>
        <dbReference type="Proteomes" id="UP000478052"/>
    </source>
</evidence>
<name>A0A6G0YW12_APHCR</name>
<protein>
    <submittedName>
        <fullName evidence="1">Uncharacterized protein</fullName>
    </submittedName>
</protein>
<reference evidence="1 2" key="1">
    <citation type="submission" date="2019-08" db="EMBL/GenBank/DDBJ databases">
        <title>Whole genome of Aphis craccivora.</title>
        <authorList>
            <person name="Voronova N.V."/>
            <person name="Shulinski R.S."/>
            <person name="Bandarenka Y.V."/>
            <person name="Zhorov D.G."/>
            <person name="Warner D."/>
        </authorList>
    </citation>
    <scope>NUCLEOTIDE SEQUENCE [LARGE SCALE GENOMIC DNA]</scope>
    <source>
        <strain evidence="1">180601</strain>
        <tissue evidence="1">Whole Body</tissue>
    </source>
</reference>
<dbReference type="Proteomes" id="UP000478052">
    <property type="component" value="Unassembled WGS sequence"/>
</dbReference>
<dbReference type="AlphaFoldDB" id="A0A6G0YW12"/>
<accession>A0A6G0YW12</accession>
<gene>
    <name evidence="1" type="ORF">FWK35_00019083</name>
</gene>
<sequence length="99" mass="12152">MCNLTQCLFKNHLKNHSIYEFFPNRRMGTNMIPSPPNILVQLLYIIMMKYIYQSSKQMFIYIYTKLLYTRREKYYKLKKINFLIMVFHISANKIRLDIN</sequence>
<organism evidence="1 2">
    <name type="scientific">Aphis craccivora</name>
    <name type="common">Cowpea aphid</name>
    <dbReference type="NCBI Taxonomy" id="307492"/>
    <lineage>
        <taxon>Eukaryota</taxon>
        <taxon>Metazoa</taxon>
        <taxon>Ecdysozoa</taxon>
        <taxon>Arthropoda</taxon>
        <taxon>Hexapoda</taxon>
        <taxon>Insecta</taxon>
        <taxon>Pterygota</taxon>
        <taxon>Neoptera</taxon>
        <taxon>Paraneoptera</taxon>
        <taxon>Hemiptera</taxon>
        <taxon>Sternorrhyncha</taxon>
        <taxon>Aphidomorpha</taxon>
        <taxon>Aphidoidea</taxon>
        <taxon>Aphididae</taxon>
        <taxon>Aphidini</taxon>
        <taxon>Aphis</taxon>
        <taxon>Aphis</taxon>
    </lineage>
</organism>
<keyword evidence="2" id="KW-1185">Reference proteome</keyword>
<comment type="caution">
    <text evidence="1">The sequence shown here is derived from an EMBL/GenBank/DDBJ whole genome shotgun (WGS) entry which is preliminary data.</text>
</comment>
<dbReference type="EMBL" id="VUJU01002234">
    <property type="protein sequence ID" value="KAF0762051.1"/>
    <property type="molecule type" value="Genomic_DNA"/>
</dbReference>